<evidence type="ECO:0000256" key="3">
    <source>
        <dbReference type="ARBA" id="ARBA00022842"/>
    </source>
</evidence>
<dbReference type="NCBIfam" id="TIGR01509">
    <property type="entry name" value="HAD-SF-IA-v3"/>
    <property type="match status" value="1"/>
</dbReference>
<dbReference type="RefSeq" id="WP_074463344.1">
    <property type="nucleotide sequence ID" value="NZ_FMUR01000022.1"/>
</dbReference>
<gene>
    <name evidence="4" type="ORF">SAMN02910451_02963</name>
</gene>
<dbReference type="GO" id="GO:0044281">
    <property type="term" value="P:small molecule metabolic process"/>
    <property type="evidence" value="ECO:0007669"/>
    <property type="project" value="UniProtKB-ARBA"/>
</dbReference>
<dbReference type="InterPro" id="IPR006439">
    <property type="entry name" value="HAD-SF_hydro_IA"/>
</dbReference>
<dbReference type="SUPFAM" id="SSF56784">
    <property type="entry name" value="HAD-like"/>
    <property type="match status" value="1"/>
</dbReference>
<dbReference type="InterPro" id="IPR036412">
    <property type="entry name" value="HAD-like_sf"/>
</dbReference>
<evidence type="ECO:0000313" key="4">
    <source>
        <dbReference type="EMBL" id="SCY52919.1"/>
    </source>
</evidence>
<dbReference type="Pfam" id="PF13419">
    <property type="entry name" value="HAD_2"/>
    <property type="match status" value="1"/>
</dbReference>
<organism evidence="4 5">
    <name type="scientific">Butyrivibrio hungatei</name>
    <dbReference type="NCBI Taxonomy" id="185008"/>
    <lineage>
        <taxon>Bacteria</taxon>
        <taxon>Bacillati</taxon>
        <taxon>Bacillota</taxon>
        <taxon>Clostridia</taxon>
        <taxon>Lachnospirales</taxon>
        <taxon>Lachnospiraceae</taxon>
        <taxon>Butyrivibrio</taxon>
    </lineage>
</organism>
<name>A0A1G5GNL0_9FIRM</name>
<proteinExistence type="predicted"/>
<dbReference type="NCBIfam" id="TIGR01549">
    <property type="entry name" value="HAD-SF-IA-v1"/>
    <property type="match status" value="1"/>
</dbReference>
<evidence type="ECO:0000256" key="1">
    <source>
        <dbReference type="ARBA" id="ARBA00001946"/>
    </source>
</evidence>
<keyword evidence="3" id="KW-0460">Magnesium</keyword>
<dbReference type="AlphaFoldDB" id="A0A1G5GNL0"/>
<dbReference type="OrthoDB" id="9131041at2"/>
<dbReference type="InterPro" id="IPR051400">
    <property type="entry name" value="HAD-like_hydrolase"/>
</dbReference>
<dbReference type="Gene3D" id="3.40.50.1000">
    <property type="entry name" value="HAD superfamily/HAD-like"/>
    <property type="match status" value="1"/>
</dbReference>
<dbReference type="SFLD" id="SFLDS00003">
    <property type="entry name" value="Haloacid_Dehalogenase"/>
    <property type="match status" value="1"/>
</dbReference>
<reference evidence="5" key="1">
    <citation type="submission" date="2016-10" db="EMBL/GenBank/DDBJ databases">
        <authorList>
            <person name="Varghese N."/>
            <person name="Submissions S."/>
        </authorList>
    </citation>
    <scope>NUCLEOTIDE SEQUENCE [LARGE SCALE GENOMIC DNA]</scope>
    <source>
        <strain evidence="5">XBD2006</strain>
    </source>
</reference>
<keyword evidence="2 4" id="KW-0378">Hydrolase</keyword>
<dbReference type="EMBL" id="FMUR01000022">
    <property type="protein sequence ID" value="SCY52919.1"/>
    <property type="molecule type" value="Genomic_DNA"/>
</dbReference>
<evidence type="ECO:0000313" key="5">
    <source>
        <dbReference type="Proteomes" id="UP000183047"/>
    </source>
</evidence>
<accession>A0A1G5GNL0</accession>
<dbReference type="PANTHER" id="PTHR46470">
    <property type="entry name" value="N-ACYLNEURAMINATE-9-PHOSPHATASE"/>
    <property type="match status" value="1"/>
</dbReference>
<comment type="cofactor">
    <cofactor evidence="1">
        <name>Mg(2+)</name>
        <dbReference type="ChEBI" id="CHEBI:18420"/>
    </cofactor>
</comment>
<dbReference type="GO" id="GO:0016787">
    <property type="term" value="F:hydrolase activity"/>
    <property type="evidence" value="ECO:0007669"/>
    <property type="project" value="UniProtKB-KW"/>
</dbReference>
<dbReference type="Gene3D" id="1.10.150.520">
    <property type="match status" value="1"/>
</dbReference>
<keyword evidence="5" id="KW-1185">Reference proteome</keyword>
<dbReference type="InterPro" id="IPR023214">
    <property type="entry name" value="HAD_sf"/>
</dbReference>
<dbReference type="InterPro" id="IPR041492">
    <property type="entry name" value="HAD_2"/>
</dbReference>
<dbReference type="Proteomes" id="UP000183047">
    <property type="component" value="Unassembled WGS sequence"/>
</dbReference>
<evidence type="ECO:0000256" key="2">
    <source>
        <dbReference type="ARBA" id="ARBA00022801"/>
    </source>
</evidence>
<dbReference type="SFLD" id="SFLDG01129">
    <property type="entry name" value="C1.5:_HAD__Beta-PGM__Phosphata"/>
    <property type="match status" value="1"/>
</dbReference>
<protein>
    <submittedName>
        <fullName evidence="4">Putative hydrolase of the HAD superfamily</fullName>
    </submittedName>
</protein>
<sequence length="206" mass="23681">MKNNIEWIFFDVGSTLVNEEKVYCHRLQDIADAVGEPFEKIYNMAIDLYKNNKKGDLELTRKYKVSGSKWYLEEEELFEDTEETLKALSPKYKIGIIANQSLGTAERLEKFGIKKYIDLIIASAEEGVEKPDKRIFNIALSKASCNPENAVMIGDRIDNDIVPAKELGMKTIWIKQGFGKYWNITGENEIPDEEINSLSELKERFL</sequence>